<gene>
    <name evidence="1" type="ORF">SAMN05421578_10178</name>
</gene>
<accession>A0ABY1JJD7</accession>
<organism evidence="1 2">
    <name type="scientific">Paenibacillus macquariensis</name>
    <dbReference type="NCBI Taxonomy" id="948756"/>
    <lineage>
        <taxon>Bacteria</taxon>
        <taxon>Bacillati</taxon>
        <taxon>Bacillota</taxon>
        <taxon>Bacilli</taxon>
        <taxon>Bacillales</taxon>
        <taxon>Paenibacillaceae</taxon>
        <taxon>Paenibacillus</taxon>
    </lineage>
</organism>
<evidence type="ECO:0000313" key="2">
    <source>
        <dbReference type="Proteomes" id="UP000186666"/>
    </source>
</evidence>
<name>A0ABY1JJD7_9BACL</name>
<dbReference type="EMBL" id="FTNK01000001">
    <property type="protein sequence ID" value="SIQ29222.1"/>
    <property type="molecule type" value="Genomic_DNA"/>
</dbReference>
<comment type="caution">
    <text evidence="1">The sequence shown here is derived from an EMBL/GenBank/DDBJ whole genome shotgun (WGS) entry which is preliminary data.</text>
</comment>
<proteinExistence type="predicted"/>
<evidence type="ECO:0008006" key="3">
    <source>
        <dbReference type="Google" id="ProtNLM"/>
    </source>
</evidence>
<keyword evidence="2" id="KW-1185">Reference proteome</keyword>
<dbReference type="Proteomes" id="UP000186666">
    <property type="component" value="Unassembled WGS sequence"/>
</dbReference>
<evidence type="ECO:0000313" key="1">
    <source>
        <dbReference type="EMBL" id="SIQ29222.1"/>
    </source>
</evidence>
<protein>
    <recommendedName>
        <fullName evidence="3">Lipoprotein</fullName>
    </recommendedName>
</protein>
<dbReference type="RefSeq" id="WP_068590300.1">
    <property type="nucleotide sequence ID" value="NZ_FTNK01000001.1"/>
</dbReference>
<sequence length="185" mass="20473">MFKKMAGLYIIIVLLGLQIGCSTGLKGDGNQSTVTQIETVEAANQSKKSIPYKQLIYSKNSSRFAWESSNAENLPKEITDKYEEYKNSVPGGFIVKETPIAYFICVSIGQKGSVTEGFKIKSLRLPDVYTENNPTLTIEVIPVSNENNSDKKMKGQVFVRSLISVSKEDLPDGIEINSFSMSLED</sequence>
<reference evidence="1 2" key="1">
    <citation type="submission" date="2017-01" db="EMBL/GenBank/DDBJ databases">
        <authorList>
            <person name="Varghese N."/>
            <person name="Submissions S."/>
        </authorList>
    </citation>
    <scope>NUCLEOTIDE SEQUENCE [LARGE SCALE GENOMIC DNA]</scope>
    <source>
        <strain evidence="1 2">ATCC 23464</strain>
    </source>
</reference>